<dbReference type="SUPFAM" id="SSF46689">
    <property type="entry name" value="Homeodomain-like"/>
    <property type="match status" value="1"/>
</dbReference>
<dbReference type="SMART" id="SM00342">
    <property type="entry name" value="HTH_ARAC"/>
    <property type="match status" value="1"/>
</dbReference>
<evidence type="ECO:0000259" key="4">
    <source>
        <dbReference type="PROSITE" id="PS01124"/>
    </source>
</evidence>
<dbReference type="InterPro" id="IPR020449">
    <property type="entry name" value="Tscrpt_reg_AraC-type_HTH"/>
</dbReference>
<evidence type="ECO:0000256" key="2">
    <source>
        <dbReference type="ARBA" id="ARBA00023125"/>
    </source>
</evidence>
<dbReference type="OrthoDB" id="9772607at2"/>
<dbReference type="InterPro" id="IPR053142">
    <property type="entry name" value="PchR_regulatory_protein"/>
</dbReference>
<dbReference type="PRINTS" id="PR00032">
    <property type="entry name" value="HTHARAC"/>
</dbReference>
<dbReference type="GO" id="GO:0003700">
    <property type="term" value="F:DNA-binding transcription factor activity"/>
    <property type="evidence" value="ECO:0007669"/>
    <property type="project" value="InterPro"/>
</dbReference>
<dbReference type="GO" id="GO:0043565">
    <property type="term" value="F:sequence-specific DNA binding"/>
    <property type="evidence" value="ECO:0007669"/>
    <property type="project" value="InterPro"/>
</dbReference>
<dbReference type="PANTHER" id="PTHR47893">
    <property type="entry name" value="REGULATORY PROTEIN PCHR"/>
    <property type="match status" value="1"/>
</dbReference>
<dbReference type="RefSeq" id="WP_094234580.1">
    <property type="nucleotide sequence ID" value="NZ_CP016199.1"/>
</dbReference>
<dbReference type="Gene3D" id="1.10.10.60">
    <property type="entry name" value="Homeodomain-like"/>
    <property type="match status" value="1"/>
</dbReference>
<keyword evidence="2 5" id="KW-0238">DNA-binding</keyword>
<organism evidence="5 6">
    <name type="scientific">Mogibacterium pumilum</name>
    <dbReference type="NCBI Taxonomy" id="86332"/>
    <lineage>
        <taxon>Bacteria</taxon>
        <taxon>Bacillati</taxon>
        <taxon>Bacillota</taxon>
        <taxon>Clostridia</taxon>
        <taxon>Peptostreptococcales</taxon>
        <taxon>Anaerovoracaceae</taxon>
        <taxon>Mogibacterium</taxon>
    </lineage>
</organism>
<dbReference type="InterPro" id="IPR018060">
    <property type="entry name" value="HTH_AraC"/>
</dbReference>
<name>A0A223ATR4_9FIRM</name>
<dbReference type="EMBL" id="CP016199">
    <property type="protein sequence ID" value="ASS38344.1"/>
    <property type="molecule type" value="Genomic_DNA"/>
</dbReference>
<gene>
    <name evidence="5" type="ORF">AXF17_08005</name>
</gene>
<dbReference type="PANTHER" id="PTHR47893:SF1">
    <property type="entry name" value="REGULATORY PROTEIN PCHR"/>
    <property type="match status" value="1"/>
</dbReference>
<keyword evidence="1" id="KW-0805">Transcription regulation</keyword>
<reference evidence="6" key="1">
    <citation type="submission" date="2016-05" db="EMBL/GenBank/DDBJ databases">
        <authorList>
            <person name="Holder M.E."/>
            <person name="Ajami N.J."/>
            <person name="Petrosino J.F."/>
        </authorList>
    </citation>
    <scope>NUCLEOTIDE SEQUENCE [LARGE SCALE GENOMIC DNA]</scope>
    <source>
        <strain evidence="6">ATCC 700696</strain>
    </source>
</reference>
<sequence length="319" mass="36579">MFDIDKIFKEQKFELLCKDDLCSVYQLNGGNADGTVIYYPLYPGISLMYNSFHSEEGTGRKIDPGHYISIHHCSEGRMESETSSNEYLYLEPGDILIENLHVAEYRYCSFPLSHYHGITINLSVTDIMESSVKEQLQLFSIDLFDLEKKFSLNEKPCIIHGDSLTDHIFSEIYNVPDSIKSEYLKIKILELLVSLKIADVSAIRKERPYFYKTKVEKVKAIKNFITAAPEHHYTIEELARQFDISESSLKECFKGIYGSAIYSYMKKYRINMAATLLTETDKTVSTIAGEVGYSNSSKFAEAFKNIKGVTPLEYRKIKI</sequence>
<feature type="domain" description="HTH araC/xylS-type" evidence="4">
    <location>
        <begin position="219"/>
        <end position="317"/>
    </location>
</feature>
<protein>
    <submittedName>
        <fullName evidence="5">DNA-binding protein</fullName>
    </submittedName>
</protein>
<evidence type="ECO:0000256" key="1">
    <source>
        <dbReference type="ARBA" id="ARBA00023015"/>
    </source>
</evidence>
<dbReference type="Pfam" id="PF12833">
    <property type="entry name" value="HTH_18"/>
    <property type="match status" value="1"/>
</dbReference>
<dbReference type="PROSITE" id="PS01124">
    <property type="entry name" value="HTH_ARAC_FAMILY_2"/>
    <property type="match status" value="1"/>
</dbReference>
<evidence type="ECO:0000313" key="5">
    <source>
        <dbReference type="EMBL" id="ASS38344.1"/>
    </source>
</evidence>
<evidence type="ECO:0000256" key="3">
    <source>
        <dbReference type="ARBA" id="ARBA00023163"/>
    </source>
</evidence>
<dbReference type="Proteomes" id="UP000214689">
    <property type="component" value="Chromosome"/>
</dbReference>
<dbReference type="AlphaFoldDB" id="A0A223ATR4"/>
<proteinExistence type="predicted"/>
<dbReference type="InterPro" id="IPR009057">
    <property type="entry name" value="Homeodomain-like_sf"/>
</dbReference>
<keyword evidence="3" id="KW-0804">Transcription</keyword>
<keyword evidence="6" id="KW-1185">Reference proteome</keyword>
<evidence type="ECO:0000313" key="6">
    <source>
        <dbReference type="Proteomes" id="UP000214689"/>
    </source>
</evidence>
<accession>A0A223ATR4</accession>